<comment type="cofactor">
    <cofactor evidence="1">
        <name>Mn(2+)</name>
        <dbReference type="ChEBI" id="CHEBI:29035"/>
    </cofactor>
</comment>
<dbReference type="Gene3D" id="1.20.1700.10">
    <property type="entry name" value="AF1104-like"/>
    <property type="match status" value="1"/>
</dbReference>
<evidence type="ECO:0000256" key="4">
    <source>
        <dbReference type="ARBA" id="ARBA00022723"/>
    </source>
</evidence>
<feature type="domain" description="Damage-control phosphatase ARMT1-like metal-binding" evidence="7">
    <location>
        <begin position="58"/>
        <end position="376"/>
    </location>
</feature>
<dbReference type="InterPro" id="IPR002791">
    <property type="entry name" value="ARMT1-like_metal-bd"/>
</dbReference>
<gene>
    <name evidence="8" type="primary">g11981</name>
    <name evidence="8" type="ORF">VP750_LOCUS10694</name>
</gene>
<comment type="cofactor">
    <cofactor evidence="2">
        <name>Ni(2+)</name>
        <dbReference type="ChEBI" id="CHEBI:49786"/>
    </cofactor>
</comment>
<evidence type="ECO:0000256" key="1">
    <source>
        <dbReference type="ARBA" id="ARBA00001936"/>
    </source>
</evidence>
<evidence type="ECO:0000313" key="9">
    <source>
        <dbReference type="Proteomes" id="UP001497392"/>
    </source>
</evidence>
<dbReference type="Gene3D" id="3.40.50.10880">
    <property type="entry name" value="Uncharacterised protein PF01937, DUF89, domain 3"/>
    <property type="match status" value="1"/>
</dbReference>
<dbReference type="EMBL" id="CAXHTA020000019">
    <property type="protein sequence ID" value="CAL5228788.1"/>
    <property type="molecule type" value="Genomic_DNA"/>
</dbReference>
<dbReference type="InterPro" id="IPR035073">
    <property type="entry name" value="At2g17340_3_helix_bundle"/>
</dbReference>
<evidence type="ECO:0000256" key="2">
    <source>
        <dbReference type="ARBA" id="ARBA00001967"/>
    </source>
</evidence>
<dbReference type="PANTHER" id="PTHR12280">
    <property type="entry name" value="PANTOTHENATE KINASE"/>
    <property type="match status" value="1"/>
</dbReference>
<keyword evidence="6" id="KW-0464">Manganese</keyword>
<dbReference type="InterPro" id="IPR036075">
    <property type="entry name" value="ARMT-1-like_metal-bd_sf"/>
</dbReference>
<proteinExistence type="predicted"/>
<keyword evidence="3" id="KW-0533">Nickel</keyword>
<name>A0ABP1GEV5_9CHLO</name>
<organism evidence="8 9">
    <name type="scientific">Coccomyxa viridis</name>
    <dbReference type="NCBI Taxonomy" id="1274662"/>
    <lineage>
        <taxon>Eukaryota</taxon>
        <taxon>Viridiplantae</taxon>
        <taxon>Chlorophyta</taxon>
        <taxon>core chlorophytes</taxon>
        <taxon>Trebouxiophyceae</taxon>
        <taxon>Trebouxiophyceae incertae sedis</taxon>
        <taxon>Coccomyxaceae</taxon>
        <taxon>Coccomyxa</taxon>
    </lineage>
</organism>
<protein>
    <submittedName>
        <fullName evidence="8">G11981 protein</fullName>
    </submittedName>
</protein>
<keyword evidence="9" id="KW-1185">Reference proteome</keyword>
<dbReference type="SUPFAM" id="SSF111321">
    <property type="entry name" value="AF1104-like"/>
    <property type="match status" value="1"/>
</dbReference>
<dbReference type="PANTHER" id="PTHR12280:SF35">
    <property type="entry name" value="4'-PHOSPHOPANTETHEINE PHOSPHATASE"/>
    <property type="match status" value="1"/>
</dbReference>
<evidence type="ECO:0000313" key="8">
    <source>
        <dbReference type="EMBL" id="CAL5228788.1"/>
    </source>
</evidence>
<dbReference type="Pfam" id="PF01937">
    <property type="entry name" value="ARMT1-like_dom"/>
    <property type="match status" value="1"/>
</dbReference>
<sequence>MVASAATPLEEGVVGVSTLHVLPQLLLTSYRPETFVYTAHAARDEQKMPSLADWIEVFRASIPSFQQRAEQDPSFDSSIAKEKASAFAESYGATLGQLEANPNADVPQMGGQPISCISLCALREHCLRQQGFRDVFRDIKAEENAKALDLLPGVLRELDAIQDHSKRLELLLRGVFAGNIFDLGAATSAALFKSKGAAFEATRSSLVGRPWAVDDLDRILQQWQHKHYRKAVLFVDNAGSDVILGMLPLARELLQRGTAVVLAANSVPSINDITAPELEEAMQRAAEADPVIRRSLMEGTLTVIPSGNDLPVIDLRKVSQETVQQAGDADLIILEGMGRGIETNLYAQFSVDSLKLGMIKHREVATLLGGRLYDCVCKFDEAQH</sequence>
<dbReference type="Proteomes" id="UP001497392">
    <property type="component" value="Unassembled WGS sequence"/>
</dbReference>
<evidence type="ECO:0000256" key="3">
    <source>
        <dbReference type="ARBA" id="ARBA00022596"/>
    </source>
</evidence>
<reference evidence="8 9" key="1">
    <citation type="submission" date="2024-06" db="EMBL/GenBank/DDBJ databases">
        <authorList>
            <person name="Kraege A."/>
            <person name="Thomma B."/>
        </authorList>
    </citation>
    <scope>NUCLEOTIDE SEQUENCE [LARGE SCALE GENOMIC DNA]</scope>
</reference>
<keyword evidence="4" id="KW-0479">Metal-binding</keyword>
<dbReference type="InterPro" id="IPR016949">
    <property type="entry name" value="At2g17340"/>
</dbReference>
<comment type="caution">
    <text evidence="8">The sequence shown here is derived from an EMBL/GenBank/DDBJ whole genome shotgun (WGS) entry which is preliminary data.</text>
</comment>
<accession>A0ABP1GEV5</accession>
<dbReference type="Gene3D" id="1.10.285.20">
    <property type="entry name" value="Uncharacterised protein PF01937, DUF89, domain 2"/>
    <property type="match status" value="1"/>
</dbReference>
<evidence type="ECO:0000259" key="7">
    <source>
        <dbReference type="Pfam" id="PF01937"/>
    </source>
</evidence>
<dbReference type="InterPro" id="IPR004567">
    <property type="entry name" value="Type_II_PanK"/>
</dbReference>
<dbReference type="PIRSF" id="PIRSF030210">
    <property type="entry name" value="UCP030210"/>
    <property type="match status" value="1"/>
</dbReference>
<evidence type="ECO:0000256" key="5">
    <source>
        <dbReference type="ARBA" id="ARBA00022801"/>
    </source>
</evidence>
<evidence type="ECO:0000256" key="6">
    <source>
        <dbReference type="ARBA" id="ARBA00023211"/>
    </source>
</evidence>
<keyword evidence="5" id="KW-0378">Hydrolase</keyword>